<gene>
    <name evidence="2" type="ORF">CINC_LOCUS7833</name>
</gene>
<feature type="compositionally biased region" description="Basic and acidic residues" evidence="1">
    <location>
        <begin position="121"/>
        <end position="137"/>
    </location>
</feature>
<feature type="region of interest" description="Disordered" evidence="1">
    <location>
        <begin position="273"/>
        <end position="340"/>
    </location>
</feature>
<feature type="compositionally biased region" description="Polar residues" evidence="1">
    <location>
        <begin position="206"/>
        <end position="256"/>
    </location>
</feature>
<protein>
    <submittedName>
        <fullName evidence="2">Uncharacterized protein</fullName>
    </submittedName>
</protein>
<feature type="region of interest" description="Disordered" evidence="1">
    <location>
        <begin position="491"/>
        <end position="673"/>
    </location>
</feature>
<feature type="compositionally biased region" description="Polar residues" evidence="1">
    <location>
        <begin position="544"/>
        <end position="559"/>
    </location>
</feature>
<feature type="region of interest" description="Disordered" evidence="1">
    <location>
        <begin position="376"/>
        <end position="397"/>
    </location>
</feature>
<feature type="compositionally biased region" description="Polar residues" evidence="1">
    <location>
        <begin position="77"/>
        <end position="86"/>
    </location>
</feature>
<name>A0A9P0C005_CHRIL</name>
<proteinExistence type="predicted"/>
<feature type="region of interest" description="Disordered" evidence="1">
    <location>
        <begin position="51"/>
        <end position="92"/>
    </location>
</feature>
<organism evidence="2 3">
    <name type="scientific">Chrysodeixis includens</name>
    <name type="common">Soybean looper</name>
    <name type="synonym">Pseudoplusia includens</name>
    <dbReference type="NCBI Taxonomy" id="689277"/>
    <lineage>
        <taxon>Eukaryota</taxon>
        <taxon>Metazoa</taxon>
        <taxon>Ecdysozoa</taxon>
        <taxon>Arthropoda</taxon>
        <taxon>Hexapoda</taxon>
        <taxon>Insecta</taxon>
        <taxon>Pterygota</taxon>
        <taxon>Neoptera</taxon>
        <taxon>Endopterygota</taxon>
        <taxon>Lepidoptera</taxon>
        <taxon>Glossata</taxon>
        <taxon>Ditrysia</taxon>
        <taxon>Noctuoidea</taxon>
        <taxon>Noctuidae</taxon>
        <taxon>Plusiinae</taxon>
        <taxon>Chrysodeixis</taxon>
    </lineage>
</organism>
<feature type="compositionally biased region" description="Basic and acidic residues" evidence="1">
    <location>
        <begin position="642"/>
        <end position="652"/>
    </location>
</feature>
<dbReference type="EMBL" id="LR824027">
    <property type="protein sequence ID" value="CAH0597750.1"/>
    <property type="molecule type" value="Genomic_DNA"/>
</dbReference>
<accession>A0A9P0C005</accession>
<feature type="compositionally biased region" description="Polar residues" evidence="1">
    <location>
        <begin position="170"/>
        <end position="184"/>
    </location>
</feature>
<dbReference type="OrthoDB" id="7422296at2759"/>
<feature type="region of interest" description="Disordered" evidence="1">
    <location>
        <begin position="110"/>
        <end position="137"/>
    </location>
</feature>
<dbReference type="AlphaFoldDB" id="A0A9P0C005"/>
<sequence length="673" mass="77909">MMTTTQEQREECNTHIKQASDTVKEIVISWPEDEVVPKYLRQGNDELPLQIRPTLDGKDDIGIGDTLEGLHDEGEGQVQSQINQNRAQHHGLSDTPELYELLNLRKQPQVGEQSQQYGYEQIHEQPRKNVEEREDSNRELQAKLTNNYNKQMDTYNSPQMHASNIPQVNSYQQPQIDSHNSPQMDSYMEPQVNTYNSPQKDFLNSPEVSSYKQPQVDSYDSPQMGSDPQPQASFDASSQVVSNKQFRQQDSHQLPQIDTYSVHQMVSYTEPQVDPYNFPQMDSFKGTQGNPYHKPQEASHRQHQIDFYNSSPVGSHKQPQEASHPFPQINSYSAPQEDSYDNLQKDFYRQSRIDSYDSSHMDSYKEPQINFYQEHPSYNQPQIHPGQPKFLDTDSHSSFQTQSFLHPQLETGKQPEEDIFSQYQSDARPLNSPLEHPVVEVQKPENIFSFQPKTKSFKLPIVESYKQSKIEPYNQEYSESFKSFSEHLTSILDGPFDAPQSRQSDSSPEELSPHSQSASMQEQTQPANVIRERQSDPLIRPTFHLTQDDTQSFEQTYPSQPHAPAAIEESTVNPEKPLHDLYKSLRDPNDMPRNQEFEAKHQQSKEQPAEPHFEQPLERTEEQFDNVTKTAYAQSHTIPQQETERSEAKPQDQTEEEEDDVQVRPQMPLDYNY</sequence>
<feature type="compositionally biased region" description="Polar residues" evidence="1">
    <location>
        <begin position="513"/>
        <end position="527"/>
    </location>
</feature>
<feature type="compositionally biased region" description="Polar residues" evidence="1">
    <location>
        <begin position="625"/>
        <end position="641"/>
    </location>
</feature>
<reference evidence="2" key="1">
    <citation type="submission" date="2021-12" db="EMBL/GenBank/DDBJ databases">
        <authorList>
            <person name="King R."/>
        </authorList>
    </citation>
    <scope>NUCLEOTIDE SEQUENCE</scope>
</reference>
<feature type="compositionally biased region" description="Basic and acidic residues" evidence="1">
    <location>
        <begin position="576"/>
        <end position="622"/>
    </location>
</feature>
<keyword evidence="3" id="KW-1185">Reference proteome</keyword>
<evidence type="ECO:0000313" key="2">
    <source>
        <dbReference type="EMBL" id="CAH0597750.1"/>
    </source>
</evidence>
<dbReference type="Proteomes" id="UP001154114">
    <property type="component" value="Chromosome 24"/>
</dbReference>
<evidence type="ECO:0000256" key="1">
    <source>
        <dbReference type="SAM" id="MobiDB-lite"/>
    </source>
</evidence>
<feature type="region of interest" description="Disordered" evidence="1">
    <location>
        <begin position="170"/>
        <end position="256"/>
    </location>
</feature>
<feature type="compositionally biased region" description="Basic and acidic residues" evidence="1">
    <location>
        <begin position="294"/>
        <end position="304"/>
    </location>
</feature>
<evidence type="ECO:0000313" key="3">
    <source>
        <dbReference type="Proteomes" id="UP001154114"/>
    </source>
</evidence>